<evidence type="ECO:0000259" key="11">
    <source>
        <dbReference type="Pfam" id="PF07715"/>
    </source>
</evidence>
<dbReference type="RefSeq" id="WP_379664423.1">
    <property type="nucleotide sequence ID" value="NZ_JBHUDG010000051.1"/>
</dbReference>
<dbReference type="InterPro" id="IPR039426">
    <property type="entry name" value="TonB-dep_rcpt-like"/>
</dbReference>
<evidence type="ECO:0000256" key="4">
    <source>
        <dbReference type="ARBA" id="ARBA00022692"/>
    </source>
</evidence>
<dbReference type="NCBIfam" id="TIGR04057">
    <property type="entry name" value="SusC_RagA_signa"/>
    <property type="match status" value="1"/>
</dbReference>
<keyword evidence="5 9" id="KW-0798">TonB box</keyword>
<dbReference type="SUPFAM" id="SSF49464">
    <property type="entry name" value="Carboxypeptidase regulatory domain-like"/>
    <property type="match status" value="1"/>
</dbReference>
<accession>A0ABW4IJD4</accession>
<dbReference type="EMBL" id="JBHUDG010000051">
    <property type="protein sequence ID" value="MFD1632102.1"/>
    <property type="molecule type" value="Genomic_DNA"/>
</dbReference>
<proteinExistence type="inferred from homology"/>
<keyword evidence="7 8" id="KW-0998">Cell outer membrane</keyword>
<evidence type="ECO:0000256" key="6">
    <source>
        <dbReference type="ARBA" id="ARBA00023136"/>
    </source>
</evidence>
<dbReference type="Pfam" id="PF13715">
    <property type="entry name" value="CarbopepD_reg_2"/>
    <property type="match status" value="1"/>
</dbReference>
<dbReference type="PROSITE" id="PS52016">
    <property type="entry name" value="TONB_DEPENDENT_REC_3"/>
    <property type="match status" value="1"/>
</dbReference>
<comment type="subcellular location">
    <subcellularLocation>
        <location evidence="1 8">Cell outer membrane</location>
        <topology evidence="1 8">Multi-pass membrane protein</topology>
    </subcellularLocation>
</comment>
<dbReference type="Pfam" id="PF00593">
    <property type="entry name" value="TonB_dep_Rec_b-barrel"/>
    <property type="match status" value="1"/>
</dbReference>
<dbReference type="InterPro" id="IPR036942">
    <property type="entry name" value="Beta-barrel_TonB_sf"/>
</dbReference>
<reference evidence="13" key="1">
    <citation type="journal article" date="2019" name="Int. J. Syst. Evol. Microbiol.">
        <title>The Global Catalogue of Microorganisms (GCM) 10K type strain sequencing project: providing services to taxonomists for standard genome sequencing and annotation.</title>
        <authorList>
            <consortium name="The Broad Institute Genomics Platform"/>
            <consortium name="The Broad Institute Genome Sequencing Center for Infectious Disease"/>
            <person name="Wu L."/>
            <person name="Ma J."/>
        </authorList>
    </citation>
    <scope>NUCLEOTIDE SEQUENCE [LARGE SCALE GENOMIC DNA]</scope>
    <source>
        <strain evidence="13">CCUG 53762</strain>
    </source>
</reference>
<dbReference type="SUPFAM" id="SSF56935">
    <property type="entry name" value="Porins"/>
    <property type="match status" value="1"/>
</dbReference>
<comment type="caution">
    <text evidence="12">The sequence shown here is derived from an EMBL/GenBank/DDBJ whole genome shotgun (WGS) entry which is preliminary data.</text>
</comment>
<dbReference type="InterPro" id="IPR037066">
    <property type="entry name" value="Plug_dom_sf"/>
</dbReference>
<keyword evidence="13" id="KW-1185">Reference proteome</keyword>
<evidence type="ECO:0000259" key="10">
    <source>
        <dbReference type="Pfam" id="PF00593"/>
    </source>
</evidence>
<keyword evidence="2 8" id="KW-0813">Transport</keyword>
<sequence length="1054" mass="119089">MQVREKIPIRIFLCVLLMLNVVNLFAQQNPRKVINSQILDAENNDPLVGVYVKVKEDNKRSTITDINGKFSIRAAENETLEIAYIGYTTIHIAAKNFPKTVKLKPDLKALKEVVVIGYGTVNKKDFTGSLSEVKVEDLNRAPVPNVAQALAGRVAGLQVSALSGQPGEESDIIIRGGNSITQDNSPLYVVDGFPIEGFSLSSLNPEEIEDFRVLKDASATSIYGSRAANGVIIIETKKGKEGLPTLTYNFNYSLQKANKFMDMMDPYEFVKYQLELNPGIDGAEKTYLTGPGRTLDDYKNIAGHDWQNQLFRTAPMQNHNISLRGGNKDTKYAFSGNLVDQDGVIINSGFSRYQGRARVEQQVNRKLKVNLNLSYSKDKNYGQLTNQQASGNNSYATYIMYRTWGYRPVSTTGNLEDLLFDDDGESSETLLVMNPIISTNNEYRQQNRTFFTANLGLDYNLPWNMKLNVRGGYNSRIVRDEYFNNSKTYRGYPSANNVNGMHGGFAENSLTDWVNENTLTYNKKFNSRHRLDALLGVTIQGQEQNKYAFTSIKIPNEEMRMRALGTGYPKDPLSPATGNMLASYLARVNYNYRGKYLLTANFRTDGSSKFAPQNRWGYFPSFAAAWRVGQEKFLKKVAVIDDSKIRISWGATGNNRINDFATSNVVAMGDFYGIGTGSSVPDFALTMSNFGNKDLRWETTYQLDIGYELSLFKSRLNFVLDFYNKDTKDLLLYSNAPYISGYPKIYRNIGSIRNRGFEVEVNSVNIHKKDFKWSTSFNISFNQNKVLALTEDEKTMFSNPAFTGTWNAANLYITQIGMPVSSFYGLMWDGVYQLSDFDKMSTGSYVLKDGLPSLYEDRTKTQPGDIKYRDINGDGIIDDKDKIIMGRTLPKHYGGLNNNFQYKNLSLNVFFQWNYGNDVMNANRLMFEGNSTGRPGLNQFTSYADRWTEDNPSNEQFRTRGFGPAGYFSTKHLEDGSFIRLKTVELAYRLPKKWLRNKISSLDLSMAAQNLYTWTKYSGLDPEVSTRNSILTPGFDYSAYAQNFTVSFGAKVVF</sequence>
<evidence type="ECO:0000256" key="7">
    <source>
        <dbReference type="ARBA" id="ARBA00023237"/>
    </source>
</evidence>
<keyword evidence="6 8" id="KW-0472">Membrane</keyword>
<evidence type="ECO:0000256" key="3">
    <source>
        <dbReference type="ARBA" id="ARBA00022452"/>
    </source>
</evidence>
<protein>
    <submittedName>
        <fullName evidence="12">SusC/RagA family TonB-linked outer membrane protein</fullName>
    </submittedName>
</protein>
<evidence type="ECO:0000256" key="9">
    <source>
        <dbReference type="RuleBase" id="RU003357"/>
    </source>
</evidence>
<dbReference type="Gene3D" id="2.40.170.20">
    <property type="entry name" value="TonB-dependent receptor, beta-barrel domain"/>
    <property type="match status" value="1"/>
</dbReference>
<evidence type="ECO:0000256" key="8">
    <source>
        <dbReference type="PROSITE-ProRule" id="PRU01360"/>
    </source>
</evidence>
<dbReference type="InterPro" id="IPR008969">
    <property type="entry name" value="CarboxyPept-like_regulatory"/>
</dbReference>
<dbReference type="NCBIfam" id="TIGR04056">
    <property type="entry name" value="OMP_RagA_SusC"/>
    <property type="match status" value="1"/>
</dbReference>
<name>A0ABW4IJD4_9SPHI</name>
<keyword evidence="4 8" id="KW-0812">Transmembrane</keyword>
<dbReference type="InterPro" id="IPR023997">
    <property type="entry name" value="TonB-dep_OMP_SusC/RagA_CS"/>
</dbReference>
<evidence type="ECO:0000256" key="1">
    <source>
        <dbReference type="ARBA" id="ARBA00004571"/>
    </source>
</evidence>
<dbReference type="Pfam" id="PF07715">
    <property type="entry name" value="Plug"/>
    <property type="match status" value="1"/>
</dbReference>
<dbReference type="Proteomes" id="UP001597118">
    <property type="component" value="Unassembled WGS sequence"/>
</dbReference>
<dbReference type="InterPro" id="IPR012910">
    <property type="entry name" value="Plug_dom"/>
</dbReference>
<evidence type="ECO:0000313" key="12">
    <source>
        <dbReference type="EMBL" id="MFD1632102.1"/>
    </source>
</evidence>
<feature type="domain" description="TonB-dependent receptor-like beta-barrel" evidence="10">
    <location>
        <begin position="429"/>
        <end position="902"/>
    </location>
</feature>
<feature type="domain" description="TonB-dependent receptor plug" evidence="11">
    <location>
        <begin position="123"/>
        <end position="231"/>
    </location>
</feature>
<keyword evidence="3 8" id="KW-1134">Transmembrane beta strand</keyword>
<dbReference type="InterPro" id="IPR023996">
    <property type="entry name" value="TonB-dep_OMP_SusC/RagA"/>
</dbReference>
<dbReference type="Gene3D" id="2.170.130.10">
    <property type="entry name" value="TonB-dependent receptor, plug domain"/>
    <property type="match status" value="1"/>
</dbReference>
<dbReference type="InterPro" id="IPR000531">
    <property type="entry name" value="Beta-barrel_TonB"/>
</dbReference>
<evidence type="ECO:0000256" key="2">
    <source>
        <dbReference type="ARBA" id="ARBA00022448"/>
    </source>
</evidence>
<evidence type="ECO:0000256" key="5">
    <source>
        <dbReference type="ARBA" id="ARBA00023077"/>
    </source>
</evidence>
<organism evidence="12 13">
    <name type="scientific">Pseudopedobacter beijingensis</name>
    <dbReference type="NCBI Taxonomy" id="1207056"/>
    <lineage>
        <taxon>Bacteria</taxon>
        <taxon>Pseudomonadati</taxon>
        <taxon>Bacteroidota</taxon>
        <taxon>Sphingobacteriia</taxon>
        <taxon>Sphingobacteriales</taxon>
        <taxon>Sphingobacteriaceae</taxon>
        <taxon>Pseudopedobacter</taxon>
    </lineage>
</organism>
<evidence type="ECO:0000313" key="13">
    <source>
        <dbReference type="Proteomes" id="UP001597118"/>
    </source>
</evidence>
<gene>
    <name evidence="12" type="ORF">ACFSAH_19685</name>
</gene>
<comment type="similarity">
    <text evidence="8 9">Belongs to the TonB-dependent receptor family.</text>
</comment>